<dbReference type="InterPro" id="IPR016024">
    <property type="entry name" value="ARM-type_fold"/>
</dbReference>
<dbReference type="SUPFAM" id="SSF48371">
    <property type="entry name" value="ARM repeat"/>
    <property type="match status" value="1"/>
</dbReference>
<dbReference type="Proteomes" id="UP000013827">
    <property type="component" value="Unassembled WGS sequence"/>
</dbReference>
<proteinExistence type="predicted"/>
<sequence length="204" mass="21640">MSPALCAPNAQRRQTTLRFEGRLGLSGLPPPEFGSPTGGLSPCHGSQALCRPERRLRGLPAIGPLASANRDPTVGCESEAWSVLASYEATSQKAILAAAGMSTSLDLGGGLMPSAQLESLLSQMVQGDPEQIRQAEEALTPALSTPAFMLDLLTRLTQSQAAHVRQLAAVLLRRRIGSHWRKLGAANTNRIKATLLQVLATEPE</sequence>
<dbReference type="InterPro" id="IPR001494">
    <property type="entry name" value="Importin-beta_N"/>
</dbReference>
<reference evidence="3" key="1">
    <citation type="journal article" date="2013" name="Nature">
        <title>Pan genome of the phytoplankton Emiliania underpins its global distribution.</title>
        <authorList>
            <person name="Read B.A."/>
            <person name="Kegel J."/>
            <person name="Klute M.J."/>
            <person name="Kuo A."/>
            <person name="Lefebvre S.C."/>
            <person name="Maumus F."/>
            <person name="Mayer C."/>
            <person name="Miller J."/>
            <person name="Monier A."/>
            <person name="Salamov A."/>
            <person name="Young J."/>
            <person name="Aguilar M."/>
            <person name="Claverie J.M."/>
            <person name="Frickenhaus S."/>
            <person name="Gonzalez K."/>
            <person name="Herman E.K."/>
            <person name="Lin Y.C."/>
            <person name="Napier J."/>
            <person name="Ogata H."/>
            <person name="Sarno A.F."/>
            <person name="Shmutz J."/>
            <person name="Schroeder D."/>
            <person name="de Vargas C."/>
            <person name="Verret F."/>
            <person name="von Dassow P."/>
            <person name="Valentin K."/>
            <person name="Van de Peer Y."/>
            <person name="Wheeler G."/>
            <person name="Dacks J.B."/>
            <person name="Delwiche C.F."/>
            <person name="Dyhrman S.T."/>
            <person name="Glockner G."/>
            <person name="John U."/>
            <person name="Richards T."/>
            <person name="Worden A.Z."/>
            <person name="Zhang X."/>
            <person name="Grigoriev I.V."/>
            <person name="Allen A.E."/>
            <person name="Bidle K."/>
            <person name="Borodovsky M."/>
            <person name="Bowler C."/>
            <person name="Brownlee C."/>
            <person name="Cock J.M."/>
            <person name="Elias M."/>
            <person name="Gladyshev V.N."/>
            <person name="Groth M."/>
            <person name="Guda C."/>
            <person name="Hadaegh A."/>
            <person name="Iglesias-Rodriguez M.D."/>
            <person name="Jenkins J."/>
            <person name="Jones B.M."/>
            <person name="Lawson T."/>
            <person name="Leese F."/>
            <person name="Lindquist E."/>
            <person name="Lobanov A."/>
            <person name="Lomsadze A."/>
            <person name="Malik S.B."/>
            <person name="Marsh M.E."/>
            <person name="Mackinder L."/>
            <person name="Mock T."/>
            <person name="Mueller-Roeber B."/>
            <person name="Pagarete A."/>
            <person name="Parker M."/>
            <person name="Probert I."/>
            <person name="Quesneville H."/>
            <person name="Raines C."/>
            <person name="Rensing S.A."/>
            <person name="Riano-Pachon D.M."/>
            <person name="Richier S."/>
            <person name="Rokitta S."/>
            <person name="Shiraiwa Y."/>
            <person name="Soanes D.M."/>
            <person name="van der Giezen M."/>
            <person name="Wahlund T.M."/>
            <person name="Williams B."/>
            <person name="Wilson W."/>
            <person name="Wolfe G."/>
            <person name="Wurch L.L."/>
        </authorList>
    </citation>
    <scope>NUCLEOTIDE SEQUENCE</scope>
</reference>
<evidence type="ECO:0000313" key="2">
    <source>
        <dbReference type="EnsemblProtists" id="EOD31346"/>
    </source>
</evidence>
<dbReference type="PROSITE" id="PS50166">
    <property type="entry name" value="IMPORTIN_B_NT"/>
    <property type="match status" value="1"/>
</dbReference>
<dbReference type="SMART" id="SM00913">
    <property type="entry name" value="IBN_N"/>
    <property type="match status" value="1"/>
</dbReference>
<dbReference type="STRING" id="2903.R1F7L2"/>
<organism evidence="2 3">
    <name type="scientific">Emiliania huxleyi (strain CCMP1516)</name>
    <dbReference type="NCBI Taxonomy" id="280463"/>
    <lineage>
        <taxon>Eukaryota</taxon>
        <taxon>Haptista</taxon>
        <taxon>Haptophyta</taxon>
        <taxon>Prymnesiophyceae</taxon>
        <taxon>Isochrysidales</taxon>
        <taxon>Noelaerhabdaceae</taxon>
        <taxon>Emiliania</taxon>
    </lineage>
</organism>
<dbReference type="Gene3D" id="1.25.10.10">
    <property type="entry name" value="Leucine-rich Repeat Variant"/>
    <property type="match status" value="1"/>
</dbReference>
<dbReference type="EnsemblProtists" id="EOD31346">
    <property type="protein sequence ID" value="EOD31346"/>
    <property type="gene ID" value="EMIHUDRAFT_253562"/>
</dbReference>
<dbReference type="AlphaFoldDB" id="A0A0D3K6G1"/>
<keyword evidence="3" id="KW-1185">Reference proteome</keyword>
<dbReference type="GeneID" id="17276621"/>
<name>A0A0D3K6G1_EMIH1</name>
<accession>A0A0D3K6G1</accession>
<evidence type="ECO:0000313" key="3">
    <source>
        <dbReference type="Proteomes" id="UP000013827"/>
    </source>
</evidence>
<dbReference type="HOGENOM" id="CLU_1346320_0_0_1"/>
<evidence type="ECO:0000259" key="1">
    <source>
        <dbReference type="PROSITE" id="PS50166"/>
    </source>
</evidence>
<dbReference type="RefSeq" id="XP_005783775.1">
    <property type="nucleotide sequence ID" value="XM_005783718.1"/>
</dbReference>
<protein>
    <recommendedName>
        <fullName evidence="1">Importin N-terminal domain-containing protein</fullName>
    </recommendedName>
</protein>
<dbReference type="GO" id="GO:0031267">
    <property type="term" value="F:small GTPase binding"/>
    <property type="evidence" value="ECO:0007669"/>
    <property type="project" value="InterPro"/>
</dbReference>
<dbReference type="Pfam" id="PF03810">
    <property type="entry name" value="IBN_N"/>
    <property type="match status" value="1"/>
</dbReference>
<feature type="domain" description="Importin N-terminal" evidence="1">
    <location>
        <begin position="135"/>
        <end position="201"/>
    </location>
</feature>
<reference evidence="2" key="2">
    <citation type="submission" date="2024-10" db="UniProtKB">
        <authorList>
            <consortium name="EnsemblProtists"/>
        </authorList>
    </citation>
    <scope>IDENTIFICATION</scope>
</reference>
<dbReference type="KEGG" id="ehx:EMIHUDRAFT_253562"/>
<dbReference type="InterPro" id="IPR011989">
    <property type="entry name" value="ARM-like"/>
</dbReference>
<dbReference type="GO" id="GO:0006886">
    <property type="term" value="P:intracellular protein transport"/>
    <property type="evidence" value="ECO:0007669"/>
    <property type="project" value="InterPro"/>
</dbReference>
<dbReference type="PaxDb" id="2903-EOD31346"/>